<evidence type="ECO:0000256" key="1">
    <source>
        <dbReference type="SAM" id="MobiDB-lite"/>
    </source>
</evidence>
<gene>
    <name evidence="2" type="ORF">AKAME5_000046500</name>
</gene>
<name>A0AAD3M1V2_LATJO</name>
<keyword evidence="2" id="KW-0418">Kinase</keyword>
<dbReference type="EMBL" id="BRZM01000001">
    <property type="protein sequence ID" value="GLD46047.1"/>
    <property type="molecule type" value="Genomic_DNA"/>
</dbReference>
<accession>A0AAD3M1V2</accession>
<keyword evidence="3" id="KW-1185">Reference proteome</keyword>
<keyword evidence="2" id="KW-0808">Transferase</keyword>
<evidence type="ECO:0000313" key="3">
    <source>
        <dbReference type="Proteomes" id="UP001279410"/>
    </source>
</evidence>
<evidence type="ECO:0000313" key="2">
    <source>
        <dbReference type="EMBL" id="GLD46047.1"/>
    </source>
</evidence>
<reference evidence="2" key="1">
    <citation type="submission" date="2022-08" db="EMBL/GenBank/DDBJ databases">
        <title>Genome sequencing of akame (Lates japonicus).</title>
        <authorList>
            <person name="Hashiguchi Y."/>
            <person name="Takahashi H."/>
        </authorList>
    </citation>
    <scope>NUCLEOTIDE SEQUENCE</scope>
    <source>
        <strain evidence="2">Kochi</strain>
    </source>
</reference>
<dbReference type="GO" id="GO:0016301">
    <property type="term" value="F:kinase activity"/>
    <property type="evidence" value="ECO:0007669"/>
    <property type="project" value="UniProtKB-KW"/>
</dbReference>
<comment type="caution">
    <text evidence="2">The sequence shown here is derived from an EMBL/GenBank/DDBJ whole genome shotgun (WGS) entry which is preliminary data.</text>
</comment>
<protein>
    <submittedName>
        <fullName evidence="2">Serine/threonine-protein kinase WNK3 isoform X1</fullName>
    </submittedName>
</protein>
<dbReference type="AlphaFoldDB" id="A0AAD3M1V2"/>
<dbReference type="Proteomes" id="UP001279410">
    <property type="component" value="Unassembled WGS sequence"/>
</dbReference>
<feature type="region of interest" description="Disordered" evidence="1">
    <location>
        <begin position="123"/>
        <end position="149"/>
    </location>
</feature>
<sequence>MSPATAAHAPANHCLWKSISAPASTLGSPPVTASGGADRQYSPQLLLTKFPVLLIHCNTCCRLTSPILSVLPLLCLPHPPTLFLDILTSPGTSGCSNYRSKYRRYSDICPRSTAAGTIGPEGAALAQHQPAHISRGDESSEPQSPSTCLSPTCPHLLRYLPHPHPPSPPPQPPSLFLLHLLEPERDGGEVEDTSEVPNLCGSWVRGEQSGPSLLPPPLPRQLCLPLSSLPVRMTLLGPSAHLYPGELNYSCEEHHRLDFE</sequence>
<proteinExistence type="predicted"/>
<organism evidence="2 3">
    <name type="scientific">Lates japonicus</name>
    <name type="common">Japanese lates</name>
    <dbReference type="NCBI Taxonomy" id="270547"/>
    <lineage>
        <taxon>Eukaryota</taxon>
        <taxon>Metazoa</taxon>
        <taxon>Chordata</taxon>
        <taxon>Craniata</taxon>
        <taxon>Vertebrata</taxon>
        <taxon>Euteleostomi</taxon>
        <taxon>Actinopterygii</taxon>
        <taxon>Neopterygii</taxon>
        <taxon>Teleostei</taxon>
        <taxon>Neoteleostei</taxon>
        <taxon>Acanthomorphata</taxon>
        <taxon>Carangaria</taxon>
        <taxon>Carangaria incertae sedis</taxon>
        <taxon>Centropomidae</taxon>
        <taxon>Lates</taxon>
    </lineage>
</organism>